<name>A0AC35FZF7_9BILA</name>
<organism evidence="1 2">
    <name type="scientific">Panagrolaimus sp. PS1159</name>
    <dbReference type="NCBI Taxonomy" id="55785"/>
    <lineage>
        <taxon>Eukaryota</taxon>
        <taxon>Metazoa</taxon>
        <taxon>Ecdysozoa</taxon>
        <taxon>Nematoda</taxon>
        <taxon>Chromadorea</taxon>
        <taxon>Rhabditida</taxon>
        <taxon>Tylenchina</taxon>
        <taxon>Panagrolaimomorpha</taxon>
        <taxon>Panagrolaimoidea</taxon>
        <taxon>Panagrolaimidae</taxon>
        <taxon>Panagrolaimus</taxon>
    </lineage>
</organism>
<accession>A0AC35FZF7</accession>
<evidence type="ECO:0000313" key="1">
    <source>
        <dbReference type="Proteomes" id="UP000887580"/>
    </source>
</evidence>
<evidence type="ECO:0000313" key="2">
    <source>
        <dbReference type="WBParaSite" id="PS1159_v2.g22419.t1"/>
    </source>
</evidence>
<protein>
    <submittedName>
        <fullName evidence="2">Uncharacterized protein</fullName>
    </submittedName>
</protein>
<sequence length="155" mass="17909">MIRWIYLTKLSSSRTSYITRYLKVDKEDMFLFREYCDKIINADGVIVLKMIGDHSNELFSKEILMTLWNKFKESVKLNNIVITTPVGSQFDNNSSNHRPMNLFQRTLSVMGAHVQVPISESHMGTRHRDVSITLPPQLNFDDAETAENDTPLLRS</sequence>
<proteinExistence type="predicted"/>
<reference evidence="2" key="1">
    <citation type="submission" date="2022-11" db="UniProtKB">
        <authorList>
            <consortium name="WormBaseParasite"/>
        </authorList>
    </citation>
    <scope>IDENTIFICATION</scope>
</reference>
<dbReference type="Proteomes" id="UP000887580">
    <property type="component" value="Unplaced"/>
</dbReference>
<dbReference type="WBParaSite" id="PS1159_v2.g22419.t1">
    <property type="protein sequence ID" value="PS1159_v2.g22419.t1"/>
    <property type="gene ID" value="PS1159_v2.g22419"/>
</dbReference>